<protein>
    <submittedName>
        <fullName evidence="1">Uncharacterized protein</fullName>
    </submittedName>
</protein>
<dbReference type="EMBL" id="MF405918">
    <property type="protein sequence ID" value="QKU34623.1"/>
    <property type="molecule type" value="Genomic_DNA"/>
</dbReference>
<dbReference type="InterPro" id="IPR043910">
    <property type="entry name" value="DUF5767"/>
</dbReference>
<dbReference type="KEGG" id="vg:80517952"/>
<reference evidence="1" key="2">
    <citation type="journal article" date="2018" name="Nat. Commun.">
        <title>Tailed giant Tupanvirus possesses the most complete translational apparatus of the known virosphere.</title>
        <authorList>
            <person name="Abrahao J."/>
            <person name="Silva L."/>
            <person name="Silva L.S."/>
            <person name="Khalil J.Y.B."/>
            <person name="Rodrigues R."/>
            <person name="Arantes T."/>
            <person name="Assis F."/>
            <person name="Boratto P."/>
            <person name="Andrade M."/>
            <person name="Kroon E.G."/>
            <person name="Ribeiro B."/>
            <person name="Bergier I."/>
            <person name="Seligmann H."/>
            <person name="Ghigo E."/>
            <person name="Colson P."/>
            <person name="Levasseur A."/>
            <person name="Kroemer G."/>
            <person name="Raoult D."/>
            <person name="La Scola B."/>
        </authorList>
    </citation>
    <scope>NUCLEOTIDE SEQUENCE [LARGE SCALE GENOMIC DNA]</scope>
    <source>
        <strain evidence="1">Deep ocean</strain>
    </source>
</reference>
<organism evidence="1">
    <name type="scientific">Tupanvirus deep ocean</name>
    <dbReference type="NCBI Taxonomy" id="2126984"/>
    <lineage>
        <taxon>Viruses</taxon>
        <taxon>Varidnaviria</taxon>
        <taxon>Bamfordvirae</taxon>
        <taxon>Nucleocytoviricota</taxon>
        <taxon>Megaviricetes</taxon>
        <taxon>Imitervirales</taxon>
        <taxon>Mimiviridae</taxon>
        <taxon>Megamimivirinae</taxon>
        <taxon>Tupanvirus</taxon>
        <taxon>Tupanvirus altamarinense</taxon>
    </lineage>
</organism>
<dbReference type="Pfam" id="PF19071">
    <property type="entry name" value="DUF5767"/>
    <property type="match status" value="1"/>
</dbReference>
<sequence>MTCNCPCYCGNSNTRPHVKPTETPQEKRQRAKEIHTALMQLVDKYGVKLSRNFSSDDDPDELQKEYNAQKEKIDRNNNIKFYKQLLLNGTCFVEFMNEKYDPFDFKLKDFSKELASNLDNYTEVMGKLYDKYKNAKSVELSPEAQLGIKVVIDGVTYHLSQVLFPKTTTNLNIPSKYFY</sequence>
<name>A0A6N1NSJ5_9VIRU</name>
<accession>A0A6N1NSJ5</accession>
<evidence type="ECO:0000313" key="1">
    <source>
        <dbReference type="EMBL" id="QKU34623.1"/>
    </source>
</evidence>
<dbReference type="GeneID" id="80517952"/>
<dbReference type="RefSeq" id="YP_010781261.1">
    <property type="nucleotide sequence ID" value="NC_075038.1"/>
</dbReference>
<reference evidence="1" key="1">
    <citation type="submission" date="2017-06" db="EMBL/GenBank/DDBJ databases">
        <authorList>
            <person name="Assis F.L."/>
            <person name="Abrahao J.S."/>
            <person name="Silva L."/>
            <person name="Khalil J.B."/>
            <person name="Rodrigues R."/>
            <person name="Silva L.S."/>
            <person name="Boratto P."/>
            <person name="Andrade M."/>
            <person name="Kroon E.G."/>
            <person name="Ribeiro B."/>
            <person name="Bergier I."/>
            <person name="Seligmann H."/>
            <person name="Ghigo E."/>
            <person name="Colson P."/>
            <person name="Levasseur A."/>
            <person name="Raoult D."/>
            <person name="Scola B.L."/>
        </authorList>
    </citation>
    <scope>NUCLEOTIDE SEQUENCE</scope>
    <source>
        <strain evidence="1">Deep ocean</strain>
    </source>
</reference>
<proteinExistence type="predicted"/>